<reference evidence="1 2" key="2">
    <citation type="journal article" date="2013" name="PLoS Genet.">
        <title>Comparative genome structure, secondary metabolite, and effector coding capacity across Cochliobolus pathogens.</title>
        <authorList>
            <person name="Condon B.J."/>
            <person name="Leng Y."/>
            <person name="Wu D."/>
            <person name="Bushley K.E."/>
            <person name="Ohm R.A."/>
            <person name="Otillar R."/>
            <person name="Martin J."/>
            <person name="Schackwitz W."/>
            <person name="Grimwood J."/>
            <person name="MohdZainudin N."/>
            <person name="Xue C."/>
            <person name="Wang R."/>
            <person name="Manning V.A."/>
            <person name="Dhillon B."/>
            <person name="Tu Z.J."/>
            <person name="Steffenson B.J."/>
            <person name="Salamov A."/>
            <person name="Sun H."/>
            <person name="Lowry S."/>
            <person name="LaButti K."/>
            <person name="Han J."/>
            <person name="Copeland A."/>
            <person name="Lindquist E."/>
            <person name="Barry K."/>
            <person name="Schmutz J."/>
            <person name="Baker S.E."/>
            <person name="Ciuffetti L.M."/>
            <person name="Grigoriev I.V."/>
            <person name="Zhong S."/>
            <person name="Turgeon B.G."/>
        </authorList>
    </citation>
    <scope>NUCLEOTIDE SEQUENCE [LARGE SCALE GENOMIC DNA]</scope>
    <source>
        <strain evidence="2">28A</strain>
    </source>
</reference>
<evidence type="ECO:0000313" key="1">
    <source>
        <dbReference type="EMBL" id="EOA86793.1"/>
    </source>
</evidence>
<protein>
    <recommendedName>
        <fullName evidence="3">SGNH hydrolase-type esterase domain-containing protein</fullName>
    </recommendedName>
</protein>
<dbReference type="GeneID" id="19398602"/>
<organism evidence="1 2">
    <name type="scientific">Exserohilum turcicum (strain 28A)</name>
    <name type="common">Northern leaf blight fungus</name>
    <name type="synonym">Setosphaeria turcica</name>
    <dbReference type="NCBI Taxonomy" id="671987"/>
    <lineage>
        <taxon>Eukaryota</taxon>
        <taxon>Fungi</taxon>
        <taxon>Dikarya</taxon>
        <taxon>Ascomycota</taxon>
        <taxon>Pezizomycotina</taxon>
        <taxon>Dothideomycetes</taxon>
        <taxon>Pleosporomycetidae</taxon>
        <taxon>Pleosporales</taxon>
        <taxon>Pleosporineae</taxon>
        <taxon>Pleosporaceae</taxon>
        <taxon>Exserohilum</taxon>
    </lineage>
</organism>
<dbReference type="SUPFAM" id="SSF52266">
    <property type="entry name" value="SGNH hydrolase"/>
    <property type="match status" value="1"/>
</dbReference>
<keyword evidence="2" id="KW-1185">Reference proteome</keyword>
<dbReference type="OrthoDB" id="2150942at2759"/>
<dbReference type="AlphaFoldDB" id="R0K0Y4"/>
<name>R0K0Y4_EXST2</name>
<proteinExistence type="predicted"/>
<dbReference type="InterPro" id="IPR036514">
    <property type="entry name" value="SGNH_hydro_sf"/>
</dbReference>
<evidence type="ECO:0008006" key="3">
    <source>
        <dbReference type="Google" id="ProtNLM"/>
    </source>
</evidence>
<gene>
    <name evidence="1" type="ORF">SETTUDRAFT_162954</name>
</gene>
<dbReference type="Gene3D" id="3.40.50.1110">
    <property type="entry name" value="SGNH hydrolase"/>
    <property type="match status" value="1"/>
</dbReference>
<reference evidence="1 2" key="1">
    <citation type="journal article" date="2012" name="PLoS Pathog.">
        <title>Diverse lifestyles and strategies of plant pathogenesis encoded in the genomes of eighteen Dothideomycetes fungi.</title>
        <authorList>
            <person name="Ohm R.A."/>
            <person name="Feau N."/>
            <person name="Henrissat B."/>
            <person name="Schoch C.L."/>
            <person name="Horwitz B.A."/>
            <person name="Barry K.W."/>
            <person name="Condon B.J."/>
            <person name="Copeland A.C."/>
            <person name="Dhillon B."/>
            <person name="Glaser F."/>
            <person name="Hesse C.N."/>
            <person name="Kosti I."/>
            <person name="LaButti K."/>
            <person name="Lindquist E.A."/>
            <person name="Lucas S."/>
            <person name="Salamov A.A."/>
            <person name="Bradshaw R.E."/>
            <person name="Ciuffetti L."/>
            <person name="Hamelin R.C."/>
            <person name="Kema G.H.J."/>
            <person name="Lawrence C."/>
            <person name="Scott J.A."/>
            <person name="Spatafora J.W."/>
            <person name="Turgeon B.G."/>
            <person name="de Wit P.J.G.M."/>
            <person name="Zhong S."/>
            <person name="Goodwin S.B."/>
            <person name="Grigoriev I.V."/>
        </authorList>
    </citation>
    <scope>NUCLEOTIDE SEQUENCE [LARGE SCALE GENOMIC DNA]</scope>
    <source>
        <strain evidence="2">28A</strain>
    </source>
</reference>
<evidence type="ECO:0000313" key="2">
    <source>
        <dbReference type="Proteomes" id="UP000016935"/>
    </source>
</evidence>
<dbReference type="HOGENOM" id="CLU_912422_0_0_1"/>
<dbReference type="Proteomes" id="UP000016935">
    <property type="component" value="Unassembled WGS sequence"/>
</dbReference>
<dbReference type="RefSeq" id="XP_008025391.1">
    <property type="nucleotide sequence ID" value="XM_008027200.1"/>
</dbReference>
<sequence>MKVTTSRPVPTTTILHSIAAAAYAHSAMTSAPASTSKISCSKFYFEWKGHGIDDLVKFRDITLSERPGKPIIYLAGDSSLDNKYWVNRSIGDNQEQVPEIYRKALKDPVDPKPDVAYWTNHFLADRATCINTAVEESMLRERDNTLLPHDEFIRDNIRANDILIVSVGANDVALKPNTLTIRHMLELAWLTPRRSLENGTANSLSYFKHMFGAQIQDYISRLTAKTKPRAVIACMIYFPLESGLGQTSWADTQLKALGYNSFPGQLQAAIRAMYEIATKKIRIEGTHVVPCALFEVLNGKDAGDYTARVEPNAAGGKKMAEQFVKFVDGILGDGNAS</sequence>
<dbReference type="eggNOG" id="ENOG502RZ90">
    <property type="taxonomic scope" value="Eukaryota"/>
</dbReference>
<dbReference type="EMBL" id="KB908592">
    <property type="protein sequence ID" value="EOA86793.1"/>
    <property type="molecule type" value="Genomic_DNA"/>
</dbReference>
<accession>R0K0Y4</accession>